<dbReference type="Proteomes" id="UP000182409">
    <property type="component" value="Unassembled WGS sequence"/>
</dbReference>
<sequence>MKMSARRVLRYTGLALSAACALGLTGCVKNGGGSGGSGSTGGSGGSGTTPADYIYLSHNWSLTATPTKGGSTTPYTVSGVIDEQPGSNASHYVTSVLQIGSPCYDGANIVPADGSVNGARIQTSSFDVAGQVMSLDAQKDSTATHLTGVYTISGGCANGEAGTISGQAYAALSGTYVGSVAGQPGETITLNVNQELLGTGVGTFVVSGTARFSGISCFTQGTLGVTNAYVRGGAVVLQFATNEPQGSQVSLNGTIDAAAKTFNVTSGAVTGGACAASLGNIALTKQ</sequence>
<evidence type="ECO:0000313" key="3">
    <source>
        <dbReference type="Proteomes" id="UP000182409"/>
    </source>
</evidence>
<dbReference type="EMBL" id="FNSD01000001">
    <property type="protein sequence ID" value="SEC60610.1"/>
    <property type="molecule type" value="Genomic_DNA"/>
</dbReference>
<accession>A0A1H4TWF8</accession>
<evidence type="ECO:0008006" key="4">
    <source>
        <dbReference type="Google" id="ProtNLM"/>
    </source>
</evidence>
<keyword evidence="1" id="KW-0732">Signal</keyword>
<protein>
    <recommendedName>
        <fullName evidence="4">Lipoprotein</fullName>
    </recommendedName>
</protein>
<feature type="signal peptide" evidence="1">
    <location>
        <begin position="1"/>
        <end position="21"/>
    </location>
</feature>
<name>A0A1H4TWF8_9BACT</name>
<dbReference type="AlphaFoldDB" id="A0A1H4TWF8"/>
<proteinExistence type="predicted"/>
<dbReference type="PROSITE" id="PS51257">
    <property type="entry name" value="PROKAR_LIPOPROTEIN"/>
    <property type="match status" value="1"/>
</dbReference>
<evidence type="ECO:0000256" key="1">
    <source>
        <dbReference type="SAM" id="SignalP"/>
    </source>
</evidence>
<evidence type="ECO:0000313" key="2">
    <source>
        <dbReference type="EMBL" id="SEC60610.1"/>
    </source>
</evidence>
<feature type="chain" id="PRO_5010357419" description="Lipoprotein" evidence="1">
    <location>
        <begin position="22"/>
        <end position="286"/>
    </location>
</feature>
<gene>
    <name evidence="2" type="ORF">SAMN05443244_3877</name>
</gene>
<reference evidence="2 3" key="1">
    <citation type="submission" date="2016-10" db="EMBL/GenBank/DDBJ databases">
        <authorList>
            <person name="de Groot N.N."/>
        </authorList>
    </citation>
    <scope>NUCLEOTIDE SEQUENCE [LARGE SCALE GENOMIC DNA]</scope>
    <source>
        <strain evidence="2 3">AB35.6</strain>
    </source>
</reference>
<organism evidence="2 3">
    <name type="scientific">Terriglobus roseus</name>
    <dbReference type="NCBI Taxonomy" id="392734"/>
    <lineage>
        <taxon>Bacteria</taxon>
        <taxon>Pseudomonadati</taxon>
        <taxon>Acidobacteriota</taxon>
        <taxon>Terriglobia</taxon>
        <taxon>Terriglobales</taxon>
        <taxon>Acidobacteriaceae</taxon>
        <taxon>Terriglobus</taxon>
    </lineage>
</organism>